<dbReference type="InterPro" id="IPR046561">
    <property type="entry name" value="DUF6716"/>
</dbReference>
<evidence type="ECO:0000313" key="1">
    <source>
        <dbReference type="EMBL" id="GAA2105318.1"/>
    </source>
</evidence>
<dbReference type="EMBL" id="BAAAPZ010000018">
    <property type="protein sequence ID" value="GAA2105318.1"/>
    <property type="molecule type" value="Genomic_DNA"/>
</dbReference>
<dbReference type="Pfam" id="PF20471">
    <property type="entry name" value="DUF6716"/>
    <property type="match status" value="1"/>
</dbReference>
<reference evidence="1 2" key="1">
    <citation type="journal article" date="2019" name="Int. J. Syst. Evol. Microbiol.">
        <title>The Global Catalogue of Microorganisms (GCM) 10K type strain sequencing project: providing services to taxonomists for standard genome sequencing and annotation.</title>
        <authorList>
            <consortium name="The Broad Institute Genomics Platform"/>
            <consortium name="The Broad Institute Genome Sequencing Center for Infectious Disease"/>
            <person name="Wu L."/>
            <person name="Ma J."/>
        </authorList>
    </citation>
    <scope>NUCLEOTIDE SEQUENCE [LARGE SCALE GENOMIC DNA]</scope>
    <source>
        <strain evidence="1 2">JCM 15900</strain>
    </source>
</reference>
<organism evidence="1 2">
    <name type="scientific">Brevibacterium salitolerans</name>
    <dbReference type="NCBI Taxonomy" id="1403566"/>
    <lineage>
        <taxon>Bacteria</taxon>
        <taxon>Bacillati</taxon>
        <taxon>Actinomycetota</taxon>
        <taxon>Actinomycetes</taxon>
        <taxon>Micrococcales</taxon>
        <taxon>Brevibacteriaceae</taxon>
        <taxon>Brevibacterium</taxon>
    </lineage>
</organism>
<protein>
    <submittedName>
        <fullName evidence="1">Uncharacterized protein</fullName>
    </submittedName>
</protein>
<dbReference type="Proteomes" id="UP001500984">
    <property type="component" value="Unassembled WGS sequence"/>
</dbReference>
<name>A0ABN2X540_9MICO</name>
<gene>
    <name evidence="1" type="ORF">GCM10009823_30670</name>
</gene>
<evidence type="ECO:0000313" key="2">
    <source>
        <dbReference type="Proteomes" id="UP001500984"/>
    </source>
</evidence>
<accession>A0ABN2X540</accession>
<sequence length="411" mass="44837">MLMRGSAAPKILAVADSESYLKWAAHLLAGLQGAGTADFRTELLLLDTPLLPVPEQRSAALTGTRWEGRSPGVVTRRALRGELERLRPDIVLAAATGPVVQQIHSTAARVSPRPALLSGLPGVGLPATTKGARYRRLGDAFVTHSHAEAAAYRRVYGALRYPADILVTRLPMLASAAPPEPVRGGGRVHRIVFAPQAKVPPLRSQRLQILRALDDWARAEAGRTVAIKLRSREGEQETHHEHVPYRELLGRMHTSGEASARMRLEYGPMAEFLTPGTALVTVSSTAALESLDRGLPTLVVSDFGVNEEMLNAAFSGSGLERTLEQLRAGDFPFPTRDWLRENYFHPPEDSFERALVLLAARSRQAQLTDLGRQALAQDLRGVRAELRTLAPAPVVSAYRSGVTALRRIRSR</sequence>
<keyword evidence="2" id="KW-1185">Reference proteome</keyword>
<comment type="caution">
    <text evidence="1">The sequence shown here is derived from an EMBL/GenBank/DDBJ whole genome shotgun (WGS) entry which is preliminary data.</text>
</comment>
<proteinExistence type="predicted"/>